<dbReference type="InterPro" id="IPR013035">
    <property type="entry name" value="PEP_carboxykinase_C"/>
</dbReference>
<keyword evidence="5 10" id="KW-0547">Nucleotide-binding</keyword>
<evidence type="ECO:0000313" key="12">
    <source>
        <dbReference type="Proteomes" id="UP000273154"/>
    </source>
</evidence>
<dbReference type="GO" id="GO:0005829">
    <property type="term" value="C:cytosol"/>
    <property type="evidence" value="ECO:0007669"/>
    <property type="project" value="TreeGrafter"/>
</dbReference>
<dbReference type="EMBL" id="AP019367">
    <property type="protein sequence ID" value="BBH50112.1"/>
    <property type="molecule type" value="Genomic_DNA"/>
</dbReference>
<feature type="binding site" evidence="10">
    <location>
        <position position="289"/>
    </location>
    <ligand>
        <name>substrate</name>
    </ligand>
</feature>
<dbReference type="Gene3D" id="3.40.449.10">
    <property type="entry name" value="Phosphoenolpyruvate Carboxykinase, domain 1"/>
    <property type="match status" value="1"/>
</dbReference>
<keyword evidence="11" id="KW-0670">Pyruvate</keyword>
<feature type="binding site" evidence="10">
    <location>
        <begin position="408"/>
        <end position="409"/>
    </location>
    <ligand>
        <name>ATP</name>
        <dbReference type="ChEBI" id="CHEBI:30616"/>
    </ligand>
</feature>
<feature type="binding site" evidence="10">
    <location>
        <position position="160"/>
    </location>
    <ligand>
        <name>substrate</name>
    </ligand>
</feature>
<feature type="binding site" evidence="10">
    <location>
        <position position="289"/>
    </location>
    <ligand>
        <name>ATP</name>
        <dbReference type="ChEBI" id="CHEBI:30616"/>
    </ligand>
</feature>
<feature type="binding site" evidence="10">
    <location>
        <begin position="203"/>
        <end position="211"/>
    </location>
    <ligand>
        <name>ATP</name>
        <dbReference type="ChEBI" id="CHEBI:30616"/>
    </ligand>
</feature>
<dbReference type="Pfam" id="PF01293">
    <property type="entry name" value="PEPCK_ATP"/>
    <property type="match status" value="1"/>
</dbReference>
<keyword evidence="10" id="KW-0464">Manganese</keyword>
<evidence type="ECO:0000256" key="4">
    <source>
        <dbReference type="ARBA" id="ARBA00022432"/>
    </source>
</evidence>
<dbReference type="Proteomes" id="UP000273154">
    <property type="component" value="Chromosome"/>
</dbReference>
<feature type="binding site" evidence="10">
    <location>
        <position position="166"/>
    </location>
    <ligand>
        <name>substrate</name>
    </ligand>
</feature>
<comment type="cofactor">
    <cofactor evidence="10">
        <name>Mn(2+)</name>
        <dbReference type="ChEBI" id="CHEBI:29035"/>
    </cofactor>
    <text evidence="10">Binds 1 Mn(2+) ion per subunit.</text>
</comment>
<dbReference type="GO" id="GO:0004612">
    <property type="term" value="F:phosphoenolpyruvate carboxykinase (ATP) activity"/>
    <property type="evidence" value="ECO:0007669"/>
    <property type="project" value="UniProtKB-UniRule"/>
</dbReference>
<feature type="binding site" evidence="10">
    <location>
        <position position="186"/>
    </location>
    <ligand>
        <name>Mn(2+)</name>
        <dbReference type="ChEBI" id="CHEBI:29035"/>
    </ligand>
</feature>
<evidence type="ECO:0000256" key="9">
    <source>
        <dbReference type="ARBA" id="ARBA00047371"/>
    </source>
</evidence>
<evidence type="ECO:0000256" key="7">
    <source>
        <dbReference type="ARBA" id="ARBA00022840"/>
    </source>
</evidence>
<dbReference type="GO" id="GO:0005524">
    <property type="term" value="F:ATP binding"/>
    <property type="evidence" value="ECO:0007669"/>
    <property type="project" value="UniProtKB-UniRule"/>
</dbReference>
<dbReference type="AlphaFoldDB" id="A0A3G9K5K4"/>
<feature type="binding site" evidence="10">
    <location>
        <position position="414"/>
    </location>
    <ligand>
        <name>ATP</name>
        <dbReference type="ChEBI" id="CHEBI:30616"/>
    </ligand>
</feature>
<dbReference type="SUPFAM" id="SSF53795">
    <property type="entry name" value="PEP carboxykinase-like"/>
    <property type="match status" value="1"/>
</dbReference>
<dbReference type="SUPFAM" id="SSF68923">
    <property type="entry name" value="PEP carboxykinase N-terminal domain"/>
    <property type="match status" value="1"/>
</dbReference>
<keyword evidence="10" id="KW-0963">Cytoplasm</keyword>
<dbReference type="NCBIfam" id="NF006821">
    <property type="entry name" value="PRK09344.1-3"/>
    <property type="match status" value="1"/>
</dbReference>
<feature type="binding site" evidence="10">
    <location>
        <position position="186"/>
    </location>
    <ligand>
        <name>ATP</name>
        <dbReference type="ChEBI" id="CHEBI:30616"/>
    </ligand>
</feature>
<dbReference type="PIRSF" id="PIRSF006294">
    <property type="entry name" value="PEP_crbxkin"/>
    <property type="match status" value="1"/>
</dbReference>
<evidence type="ECO:0000256" key="8">
    <source>
        <dbReference type="ARBA" id="ARBA00023239"/>
    </source>
</evidence>
<dbReference type="NCBIfam" id="NF006820">
    <property type="entry name" value="PRK09344.1-2"/>
    <property type="match status" value="1"/>
</dbReference>
<dbReference type="InterPro" id="IPR001272">
    <property type="entry name" value="PEP_carboxykinase_ATP"/>
</dbReference>
<dbReference type="PANTHER" id="PTHR30031:SF0">
    <property type="entry name" value="PHOSPHOENOLPYRUVATE CARBOXYKINASE (ATP)"/>
    <property type="match status" value="1"/>
</dbReference>
<feature type="binding site" evidence="10">
    <location>
        <position position="166"/>
    </location>
    <ligand>
        <name>ATP</name>
        <dbReference type="ChEBI" id="CHEBI:30616"/>
    </ligand>
</feature>
<dbReference type="UniPathway" id="UPA00138"/>
<comment type="function">
    <text evidence="10">Involved in the gluconeogenesis. Catalyzes the conversion of oxaloacetate (OAA) to phosphoenolpyruvate (PEP) through direct phosphoryl transfer between the nucleoside triphosphate and OAA.</text>
</comment>
<comment type="pathway">
    <text evidence="1 10">Carbohydrate biosynthesis; gluconeogenesis.</text>
</comment>
<keyword evidence="4 10" id="KW-0312">Gluconeogenesis</keyword>
<accession>A0A3G9K5K4</accession>
<dbReference type="GO" id="GO:0006094">
    <property type="term" value="P:gluconeogenesis"/>
    <property type="evidence" value="ECO:0007669"/>
    <property type="project" value="UniProtKB-UniRule"/>
</dbReference>
<feature type="binding site" evidence="10">
    <location>
        <position position="224"/>
    </location>
    <ligand>
        <name>Mn(2+)</name>
        <dbReference type="ChEBI" id="CHEBI:29035"/>
    </ligand>
</feature>
<keyword evidence="11" id="KW-0418">Kinase</keyword>
<evidence type="ECO:0000313" key="11">
    <source>
        <dbReference type="EMBL" id="BBH50112.1"/>
    </source>
</evidence>
<feature type="binding site" evidence="10">
    <location>
        <position position="166"/>
    </location>
    <ligand>
        <name>Mn(2+)</name>
        <dbReference type="ChEBI" id="CHEBI:29035"/>
    </ligand>
</feature>
<comment type="catalytic activity">
    <reaction evidence="9 10">
        <text>oxaloacetate + ATP = phosphoenolpyruvate + ADP + CO2</text>
        <dbReference type="Rhea" id="RHEA:18617"/>
        <dbReference type="ChEBI" id="CHEBI:16452"/>
        <dbReference type="ChEBI" id="CHEBI:16526"/>
        <dbReference type="ChEBI" id="CHEBI:30616"/>
        <dbReference type="ChEBI" id="CHEBI:58702"/>
        <dbReference type="ChEBI" id="CHEBI:456216"/>
        <dbReference type="EC" id="4.1.1.49"/>
    </reaction>
</comment>
<sequence length="501" mass="53985">MAHGEGVLASNGSLVVDTGERTGRSPHDRFVVDDPAIHDRVCWGEVNVPMERDVYEHICSGVVGYLYGCELYVVHGLAGADRNHSRKVCVICERASQALFVHQMLVRPTARELASFGEPDIYVLAAPGYRCDPETDGTNSGAAVVLDLAHGGVVVAGTGYSGEIKKAVFSFMNYLLPVEDDVLSMHCSANVDPMTGQTAVLFGLSGTGKTTLSADPNRLLIGDDEHGWSSRGIFNIEGGCYAKAIDLSPIAEPDIYEAIRFGAVCENVILDPETREPDYTDVSRTQNTRVAYPVEHIKSVRLDGRGGIPSVVLFLTCDAFGVLPPISRLSREAAMYHFMAGFTSKVAGTEEGVSEPTPTFSALFGEPFMPLSPSLYAEMLGKRIDSTRARVYLVNTGWQGGAYGTGYRISLAVTRSLVAAALSGDLDSGGYEHDERLNVDIPLDCPGVTPAVLNPRHTWTTPEAYDEAAERLAAMFEKHASERYPDLDPVVLAAGPHPLAE</sequence>
<organism evidence="11 12">
    <name type="scientific">Parolsenella catena</name>
    <dbReference type="NCBI Taxonomy" id="2003188"/>
    <lineage>
        <taxon>Bacteria</taxon>
        <taxon>Bacillati</taxon>
        <taxon>Actinomycetota</taxon>
        <taxon>Coriobacteriia</taxon>
        <taxon>Coriobacteriales</taxon>
        <taxon>Atopobiaceae</taxon>
        <taxon>Parolsenella</taxon>
    </lineage>
</organism>
<protein>
    <recommendedName>
        <fullName evidence="3 10">Phosphoenolpyruvate carboxykinase (ATP)</fullName>
        <shortName evidence="10">PCK</shortName>
        <shortName evidence="10">PEP carboxykinase</shortName>
        <shortName evidence="10">PEPCK</shortName>
        <ecNumber evidence="3 10">4.1.1.49</ecNumber>
    </recommendedName>
</protein>
<dbReference type="EC" id="4.1.1.49" evidence="3 10"/>
<keyword evidence="10" id="KW-0479">Metal-binding</keyword>
<dbReference type="PANTHER" id="PTHR30031">
    <property type="entry name" value="PHOSPHOENOLPYRUVATE CARBOXYKINASE ATP"/>
    <property type="match status" value="1"/>
</dbReference>
<evidence type="ECO:0000256" key="3">
    <source>
        <dbReference type="ARBA" id="ARBA00012363"/>
    </source>
</evidence>
<evidence type="ECO:0000256" key="6">
    <source>
        <dbReference type="ARBA" id="ARBA00022793"/>
    </source>
</evidence>
<evidence type="ECO:0000256" key="5">
    <source>
        <dbReference type="ARBA" id="ARBA00022741"/>
    </source>
</evidence>
<keyword evidence="6 10" id="KW-0210">Decarboxylase</keyword>
<evidence type="ECO:0000256" key="2">
    <source>
        <dbReference type="ARBA" id="ARBA00006052"/>
    </source>
</evidence>
<dbReference type="Gene3D" id="3.90.228.20">
    <property type="match status" value="1"/>
</dbReference>
<proteinExistence type="inferred from homology"/>
<keyword evidence="11" id="KW-0808">Transferase</keyword>
<keyword evidence="8 10" id="KW-0456">Lyase</keyword>
<dbReference type="NCBIfam" id="TIGR00224">
    <property type="entry name" value="pckA"/>
    <property type="match status" value="1"/>
</dbReference>
<dbReference type="GO" id="GO:0016301">
    <property type="term" value="F:kinase activity"/>
    <property type="evidence" value="ECO:0007669"/>
    <property type="project" value="UniProtKB-KW"/>
</dbReference>
<feature type="binding site" evidence="10">
    <location>
        <position position="24"/>
    </location>
    <ligand>
        <name>substrate</name>
    </ligand>
</feature>
<dbReference type="GO" id="GO:0046872">
    <property type="term" value="F:metal ion binding"/>
    <property type="evidence" value="ECO:0007669"/>
    <property type="project" value="UniProtKB-KW"/>
</dbReference>
<reference evidence="12" key="1">
    <citation type="submission" date="2018-11" db="EMBL/GenBank/DDBJ databases">
        <title>Comparative genomics of Parolsenella catena and Libanicoccus massiliensis: Reclassification of Libanicoccus massiliensis as Parolsenella massiliensis comb. nov.</title>
        <authorList>
            <person name="Sakamoto M."/>
            <person name="Ikeyama N."/>
            <person name="Murakami T."/>
            <person name="Mori H."/>
            <person name="Yuki M."/>
            <person name="Ohkuma M."/>
        </authorList>
    </citation>
    <scope>NUCLEOTIDE SEQUENCE [LARGE SCALE GENOMIC DNA]</scope>
    <source>
        <strain evidence="12">JCM 31932</strain>
    </source>
</reference>
<keyword evidence="12" id="KW-1185">Reference proteome</keyword>
<feature type="binding site" evidence="10">
    <location>
        <position position="252"/>
    </location>
    <ligand>
        <name>ATP</name>
        <dbReference type="ChEBI" id="CHEBI:30616"/>
    </ligand>
</feature>
<keyword evidence="7 10" id="KW-0067">ATP-binding</keyword>
<comment type="similarity">
    <text evidence="2 10">Belongs to the phosphoenolpyruvate carboxykinase (ATP) family.</text>
</comment>
<dbReference type="HAMAP" id="MF_00453">
    <property type="entry name" value="PEPCK_ATP"/>
    <property type="match status" value="1"/>
</dbReference>
<dbReference type="Gene3D" id="2.170.8.10">
    <property type="entry name" value="Phosphoenolpyruvate Carboxykinase, domain 2"/>
    <property type="match status" value="1"/>
</dbReference>
<comment type="subcellular location">
    <subcellularLocation>
        <location evidence="10">Cytoplasm</location>
    </subcellularLocation>
</comment>
<gene>
    <name evidence="10 11" type="primary">pckA</name>
    <name evidence="11" type="ORF">Pcatena_06990</name>
</gene>
<name>A0A3G9K5K4_9ACTN</name>
<evidence type="ECO:0000256" key="1">
    <source>
        <dbReference type="ARBA" id="ARBA00004742"/>
    </source>
</evidence>
<evidence type="ECO:0000256" key="10">
    <source>
        <dbReference type="HAMAP-Rule" id="MF_00453"/>
    </source>
</evidence>
<dbReference type="KEGG" id="pcat:Pcatena_06990"/>
<dbReference type="InterPro" id="IPR008210">
    <property type="entry name" value="PEP_carboxykinase_N"/>
</dbReference>